<dbReference type="SUPFAM" id="SSF48403">
    <property type="entry name" value="Ankyrin repeat"/>
    <property type="match status" value="1"/>
</dbReference>
<dbReference type="PROSITE" id="PS50088">
    <property type="entry name" value="ANK_REPEAT"/>
    <property type="match status" value="2"/>
</dbReference>
<dbReference type="PANTHER" id="PTHR30336">
    <property type="entry name" value="INNER MEMBRANE PROTEIN, PROBABLE PERMEASE"/>
    <property type="match status" value="1"/>
</dbReference>
<keyword evidence="1" id="KW-0040">ANK repeat</keyword>
<evidence type="ECO:0000313" key="6">
    <source>
        <dbReference type="Proteomes" id="UP001165060"/>
    </source>
</evidence>
<dbReference type="Gene3D" id="3.30.530.20">
    <property type="match status" value="1"/>
</dbReference>
<gene>
    <name evidence="5" type="ORF">TeGR_g6792</name>
</gene>
<dbReference type="Pfam" id="PF02698">
    <property type="entry name" value="DUF218"/>
    <property type="match status" value="1"/>
</dbReference>
<evidence type="ECO:0000256" key="3">
    <source>
        <dbReference type="SAM" id="Phobius"/>
    </source>
</evidence>
<dbReference type="InterPro" id="IPR023393">
    <property type="entry name" value="START-like_dom_sf"/>
</dbReference>
<dbReference type="SMART" id="SM00248">
    <property type="entry name" value="ANK"/>
    <property type="match status" value="3"/>
</dbReference>
<name>A0ABQ6MUZ3_9STRA</name>
<evidence type="ECO:0000256" key="2">
    <source>
        <dbReference type="SAM" id="MobiDB-lite"/>
    </source>
</evidence>
<dbReference type="Gene3D" id="3.40.50.620">
    <property type="entry name" value="HUPs"/>
    <property type="match status" value="1"/>
</dbReference>
<dbReference type="PANTHER" id="PTHR30336:SF4">
    <property type="entry name" value="ENVELOPE BIOGENESIS FACTOR ELYC"/>
    <property type="match status" value="1"/>
</dbReference>
<dbReference type="Pfam" id="PF00023">
    <property type="entry name" value="Ank"/>
    <property type="match status" value="1"/>
</dbReference>
<feature type="compositionally biased region" description="Basic and acidic residues" evidence="2">
    <location>
        <begin position="1005"/>
        <end position="1019"/>
    </location>
</feature>
<comment type="caution">
    <text evidence="5">The sequence shown here is derived from an EMBL/GenBank/DDBJ whole genome shotgun (WGS) entry which is preliminary data.</text>
</comment>
<organism evidence="5 6">
    <name type="scientific">Tetraparma gracilis</name>
    <dbReference type="NCBI Taxonomy" id="2962635"/>
    <lineage>
        <taxon>Eukaryota</taxon>
        <taxon>Sar</taxon>
        <taxon>Stramenopiles</taxon>
        <taxon>Ochrophyta</taxon>
        <taxon>Bolidophyceae</taxon>
        <taxon>Parmales</taxon>
        <taxon>Triparmaceae</taxon>
        <taxon>Tetraparma</taxon>
    </lineage>
</organism>
<feature type="transmembrane region" description="Helical" evidence="3">
    <location>
        <begin position="883"/>
        <end position="906"/>
    </location>
</feature>
<dbReference type="Gene3D" id="1.25.40.20">
    <property type="entry name" value="Ankyrin repeat-containing domain"/>
    <property type="match status" value="2"/>
</dbReference>
<evidence type="ECO:0000256" key="1">
    <source>
        <dbReference type="PROSITE-ProRule" id="PRU00023"/>
    </source>
</evidence>
<keyword evidence="3" id="KW-0472">Membrane</keyword>
<dbReference type="PROSITE" id="PS50297">
    <property type="entry name" value="ANK_REP_REGION"/>
    <property type="match status" value="2"/>
</dbReference>
<dbReference type="InterPro" id="IPR014729">
    <property type="entry name" value="Rossmann-like_a/b/a_fold"/>
</dbReference>
<feature type="repeat" description="ANK" evidence="1">
    <location>
        <begin position="232"/>
        <end position="264"/>
    </location>
</feature>
<dbReference type="InterPro" id="IPR051599">
    <property type="entry name" value="Cell_Envelope_Assoc"/>
</dbReference>
<keyword evidence="6" id="KW-1185">Reference proteome</keyword>
<accession>A0ABQ6MUZ3</accession>
<dbReference type="Proteomes" id="UP001165060">
    <property type="component" value="Unassembled WGS sequence"/>
</dbReference>
<evidence type="ECO:0000313" key="5">
    <source>
        <dbReference type="EMBL" id="GMI32978.1"/>
    </source>
</evidence>
<feature type="repeat" description="ANK" evidence="1">
    <location>
        <begin position="370"/>
        <end position="402"/>
    </location>
</feature>
<feature type="domain" description="DUF218" evidence="4">
    <location>
        <begin position="4"/>
        <end position="124"/>
    </location>
</feature>
<dbReference type="CDD" id="cd06259">
    <property type="entry name" value="YdcF-like"/>
    <property type="match status" value="1"/>
</dbReference>
<dbReference type="InterPro" id="IPR002110">
    <property type="entry name" value="Ankyrin_rpt"/>
</dbReference>
<dbReference type="InterPro" id="IPR003848">
    <property type="entry name" value="DUF218"/>
</dbReference>
<dbReference type="InterPro" id="IPR036770">
    <property type="entry name" value="Ankyrin_rpt-contain_sf"/>
</dbReference>
<feature type="region of interest" description="Disordered" evidence="2">
    <location>
        <begin position="996"/>
        <end position="1019"/>
    </location>
</feature>
<feature type="region of interest" description="Disordered" evidence="2">
    <location>
        <begin position="129"/>
        <end position="153"/>
    </location>
</feature>
<keyword evidence="3" id="KW-0812">Transmembrane</keyword>
<feature type="transmembrane region" description="Helical" evidence="3">
    <location>
        <begin position="840"/>
        <end position="863"/>
    </location>
</feature>
<evidence type="ECO:0000259" key="4">
    <source>
        <dbReference type="Pfam" id="PF02698"/>
    </source>
</evidence>
<protein>
    <recommendedName>
        <fullName evidence="4">DUF218 domain-containing protein</fullName>
    </recommendedName>
</protein>
<proteinExistence type="predicted"/>
<feature type="compositionally biased region" description="Pro residues" evidence="2">
    <location>
        <begin position="130"/>
        <end position="151"/>
    </location>
</feature>
<reference evidence="5 6" key="1">
    <citation type="journal article" date="2023" name="Commun. Biol.">
        <title>Genome analysis of Parmales, the sister group of diatoms, reveals the evolutionary specialization of diatoms from phago-mixotrophs to photoautotrophs.</title>
        <authorList>
            <person name="Ban H."/>
            <person name="Sato S."/>
            <person name="Yoshikawa S."/>
            <person name="Yamada K."/>
            <person name="Nakamura Y."/>
            <person name="Ichinomiya M."/>
            <person name="Sato N."/>
            <person name="Blanc-Mathieu R."/>
            <person name="Endo H."/>
            <person name="Kuwata A."/>
            <person name="Ogata H."/>
        </authorList>
    </citation>
    <scope>NUCLEOTIDE SEQUENCE [LARGE SCALE GENOMIC DNA]</scope>
</reference>
<dbReference type="Pfam" id="PF12796">
    <property type="entry name" value="Ank_2"/>
    <property type="match status" value="1"/>
</dbReference>
<sequence>MTTAVVILGFAHRHSVALRHRLETGVAFYLSRPAGSCYLITTGGDTNSSGTTEAHDLRTAAVSMGVPPSRILVEDQARYTIENALLVYRMLEAAPAASPIREVFVVTNEFHMKRSLLIFRGVSSSLPSRAAPPPAVSPLPPPAVTPLPAPDGDPSLLLAETGRSLPSWQSSEEKQLSLLRSECGSDFGNLLAQRILAHDRLPVAAKLNNLGALRAWRTLNPGMHLDGERMRGGSTSLHYAVLYRNPAAAKWLVENGSSPDLPNDNGATPRHFLATVPAKERGQIEEALGDPPAAQAGGRSALWGSRTISPEEAIPLSRTKLRQVGSLLAFGDVVYSQLIECARDGDVDGVRGWIAENGEAMGVDGPDGYAGTTALAHAASGGSAECVSLLLESGADVSLPKSPRSNALHYAAFKLHNRCADVLVAGGGEERVKRALESRGESALWASLGGMRPNELALYVSVEAKAFSERLGGKLEIAMVSKDGRENIVQASGTIRASLMSVVAYMFVAEQGHHQITKEEQGINQHKVVQHENDHALVFHWGFNMPSPVSDRDGVFRMVIKKLENGEELGLLLVLDLNDVRSKRDPHPLEAKLKTFVERAAALRGVQAAHPWFEALLVEALRNRLRVPKGCDKALAEMTEGDARKAGRAFANALVANATAEAAVDEWVMTYPALGELEQRYDFVRPMMNAAAGAILAQVAWGVKFRAYLGAGMSAADGLSDAYMIKTFYDVGDEGTAESLLAMVGANLLYQLLIVYAQVQGLKKDKWRSMIFEMLTVVSFTKPGFDAYRVASGAEQVPGAALSPLTEMGATKIGELVFEAIPGLILQLIALLKSENKSTAAIVSVLISISSTALTATTLFWDVDTDPGARKRNPDWIGVVPDLGRAVGLAAAWLLTFGYFAFGIAVPRLRYTLWSWTSGRQCVHDYFSKGETDEAKFEIFTCNLLLWKCDIGDEVKAWAAENWAQWSVEKPAWFKPEQVPDDFIPVGELQQLGLNRKRRGSAAESIRESFRESIREQEE</sequence>
<dbReference type="EMBL" id="BRYB01000565">
    <property type="protein sequence ID" value="GMI32978.1"/>
    <property type="molecule type" value="Genomic_DNA"/>
</dbReference>
<keyword evidence="3" id="KW-1133">Transmembrane helix</keyword>